<dbReference type="SUPFAM" id="SSF52540">
    <property type="entry name" value="P-loop containing nucleoside triphosphate hydrolases"/>
    <property type="match status" value="1"/>
</dbReference>
<evidence type="ECO:0000256" key="1">
    <source>
        <dbReference type="PROSITE-ProRule" id="PRU00339"/>
    </source>
</evidence>
<proteinExistence type="predicted"/>
<keyword evidence="1" id="KW-0802">TPR repeat</keyword>
<reference evidence="3 4" key="1">
    <citation type="submission" date="2024-03" db="EMBL/GenBank/DDBJ databases">
        <title>The Acrasis kona genome and developmental transcriptomes reveal deep origins of eukaryotic multicellular pathways.</title>
        <authorList>
            <person name="Sheikh S."/>
            <person name="Fu C.-J."/>
            <person name="Brown M.W."/>
            <person name="Baldauf S.L."/>
        </authorList>
    </citation>
    <scope>NUCLEOTIDE SEQUENCE [LARGE SCALE GENOMIC DNA]</scope>
    <source>
        <strain evidence="3 4">ATCC MYA-3509</strain>
    </source>
</reference>
<dbReference type="Gene3D" id="3.40.50.300">
    <property type="entry name" value="P-loop containing nucleotide triphosphate hydrolases"/>
    <property type="match status" value="1"/>
</dbReference>
<dbReference type="EMBL" id="JAOPGA020000123">
    <property type="protein sequence ID" value="KAL0476942.1"/>
    <property type="molecule type" value="Genomic_DNA"/>
</dbReference>
<dbReference type="PANTHER" id="PTHR43642:SF1">
    <property type="entry name" value="HYBRID SIGNAL TRANSDUCTION HISTIDINE KINASE G"/>
    <property type="match status" value="1"/>
</dbReference>
<dbReference type="PANTHER" id="PTHR43642">
    <property type="entry name" value="HYBRID SIGNAL TRANSDUCTION HISTIDINE KINASE G"/>
    <property type="match status" value="1"/>
</dbReference>
<keyword evidence="3" id="KW-0418">Kinase</keyword>
<dbReference type="InterPro" id="IPR025662">
    <property type="entry name" value="Sigma_54_int_dom_ATP-bd_1"/>
</dbReference>
<dbReference type="AlphaFoldDB" id="A0AAW2YIA7"/>
<protein>
    <submittedName>
        <fullName evidence="3">Hybrid signal transduction histidine kinase dhkG</fullName>
    </submittedName>
</protein>
<dbReference type="Pfam" id="PF13191">
    <property type="entry name" value="AAA_16"/>
    <property type="match status" value="1"/>
</dbReference>
<dbReference type="Proteomes" id="UP001431209">
    <property type="component" value="Unassembled WGS sequence"/>
</dbReference>
<dbReference type="InterPro" id="IPR019734">
    <property type="entry name" value="TPR_rpt"/>
</dbReference>
<dbReference type="PROSITE" id="PS00675">
    <property type="entry name" value="SIGMA54_INTERACT_1"/>
    <property type="match status" value="1"/>
</dbReference>
<dbReference type="InterPro" id="IPR041664">
    <property type="entry name" value="AAA_16"/>
</dbReference>
<keyword evidence="4" id="KW-1185">Reference proteome</keyword>
<dbReference type="InterPro" id="IPR053159">
    <property type="entry name" value="Hybrid_Histidine_Kinase"/>
</dbReference>
<keyword evidence="3" id="KW-0808">Transferase</keyword>
<organism evidence="3 4">
    <name type="scientific">Acrasis kona</name>
    <dbReference type="NCBI Taxonomy" id="1008807"/>
    <lineage>
        <taxon>Eukaryota</taxon>
        <taxon>Discoba</taxon>
        <taxon>Heterolobosea</taxon>
        <taxon>Tetramitia</taxon>
        <taxon>Eutetramitia</taxon>
        <taxon>Acrasidae</taxon>
        <taxon>Acrasis</taxon>
    </lineage>
</organism>
<sequence>MNGVQQAHGNAKLNYRHTSSTSIQFKESEPKFTLSHKLYGRDQELVQLLSSFNQVKEKNVPSKVVFVSGESGSGKTSLVKELHKSISDQCNHFVSGKQDQFKENNIPYSIFLESFKQITTLILAQDAKLISDWGRLLRSTFDDQLGILVELIPDINNILGEPTIGKESMQLGPQESRNQMQNVLTTFVRILAGNGLPLVIFLDDLQWADTHSLKLIENLLSNKMENVFLLGAYRNDERTSATSFVHSLSSKYNVETIVLRCLKEDYVSNLIADSFQLEHTPLVEKFSKIVCCKTNGNPFYLKVFLQKIHREGLVTYDHDKWVFDLDSISRFTSICENVVGLMNRQLQSCEMLEKQLLCIAACMGNSFDYNLLQSVYDVCVNSSLSFQNVLSTVINKKFLVLDELTQSLLRFPHDKVQQACYELYDVHQRSLYHVSIARVMVSNNLVKVKDESLYDILSHFQNGCDLLVNSSENVNIITMCQSASQKSKYCPSLSFSLSSFGVNLLRKTFTEEEIWHNEPLYSIVYELYSQYLSNLVHLKQYDLADKLFLYVEEKVKSEHERIKIKIIRALSYEARSRNKECVHLMVECLSHFDPTISLNSDAIKSRLKSEIALVAQLLGSRSISDLVNSPVTTDKECILQMNVLITMHSNSYIIGYGDLYDLIAVLLLNLNLKYGHCEYSALGYAFYGVVSAQHTGDYQSAYEYSKLAIECASDSWKGRILLYHGVGIMNYFESYQACADTLSEAIIIMNKYCDVTMVQYTQCYLLFVQSLISTNLFDFFDVHRKNLDNLLLQNIYFYEVARFPLLHIERLWTPSLFQGLVESNVNHHNPVGQVTSDKGVMKFATYSLGKLITSFVFEESCESWLKLADDCMEGSNVGLYHLIHEPIAKFYSTLMYLVHDESSTDQLVCADQVIDLFEKLSKNNPLNFEHLLYVLLAQRFVKKQDYKNAQHYFEKAILLADKNNHLLIKLISIELQANLFMARGDFLNYQKSMTIALSVSDLYGSVGKSNLISRKLNLKSLILNNNIPKVLPCLVTSLSKTHQPNKISDIIVVSKKEIDDCCDGKIILLMKWALVFSRADICYYITEKESKYYLYEIKGNGQDHGVREVNNVEELPITKELFYKVVNTKAHHSNVHRIIDENTKSYCCVPVLYENECSGVLVAGVDGVELDESSVDVIRVLANKSLVSMTLEPEI</sequence>
<gene>
    <name evidence="3" type="ORF">AKO1_005605</name>
</gene>
<name>A0AAW2YIA7_9EUKA</name>
<evidence type="ECO:0000259" key="2">
    <source>
        <dbReference type="Pfam" id="PF13191"/>
    </source>
</evidence>
<dbReference type="GO" id="GO:0016301">
    <property type="term" value="F:kinase activity"/>
    <property type="evidence" value="ECO:0007669"/>
    <property type="project" value="UniProtKB-KW"/>
</dbReference>
<feature type="repeat" description="TPR" evidence="1">
    <location>
        <begin position="930"/>
        <end position="963"/>
    </location>
</feature>
<feature type="domain" description="Orc1-like AAA ATPase" evidence="2">
    <location>
        <begin position="37"/>
        <end position="223"/>
    </location>
</feature>
<comment type="caution">
    <text evidence="3">The sequence shown here is derived from an EMBL/GenBank/DDBJ whole genome shotgun (WGS) entry which is preliminary data.</text>
</comment>
<evidence type="ECO:0000313" key="4">
    <source>
        <dbReference type="Proteomes" id="UP001431209"/>
    </source>
</evidence>
<evidence type="ECO:0000313" key="3">
    <source>
        <dbReference type="EMBL" id="KAL0476942.1"/>
    </source>
</evidence>
<accession>A0AAW2YIA7</accession>
<dbReference type="InterPro" id="IPR027417">
    <property type="entry name" value="P-loop_NTPase"/>
</dbReference>
<dbReference type="SUPFAM" id="SSF81901">
    <property type="entry name" value="HCP-like"/>
    <property type="match status" value="1"/>
</dbReference>
<dbReference type="PROSITE" id="PS50005">
    <property type="entry name" value="TPR"/>
    <property type="match status" value="1"/>
</dbReference>